<dbReference type="PANTHER" id="PTHR30349:SF64">
    <property type="entry name" value="PROPHAGE INTEGRASE INTD-RELATED"/>
    <property type="match status" value="1"/>
</dbReference>
<dbReference type="PANTHER" id="PTHR30349">
    <property type="entry name" value="PHAGE INTEGRASE-RELATED"/>
    <property type="match status" value="1"/>
</dbReference>
<dbReference type="PROSITE" id="PS51898">
    <property type="entry name" value="TYR_RECOMBINASE"/>
    <property type="match status" value="1"/>
</dbReference>
<keyword evidence="3" id="KW-0233">DNA recombination</keyword>
<reference evidence="5" key="1">
    <citation type="submission" date="2016-09" db="EMBL/GenBank/DDBJ databases">
        <title>Genome sequence of Chlorobaculum limnaeum.</title>
        <authorList>
            <person name="Liu Z."/>
            <person name="Tank M."/>
            <person name="Bryant D.A."/>
        </authorList>
    </citation>
    <scope>NUCLEOTIDE SEQUENCE [LARGE SCALE GENOMIC DNA]</scope>
    <source>
        <strain evidence="5">DSM 1677</strain>
    </source>
</reference>
<dbReference type="Gene3D" id="1.10.150.130">
    <property type="match status" value="1"/>
</dbReference>
<dbReference type="STRING" id="274537.BIU88_09380"/>
<keyword evidence="2" id="KW-0238">DNA-binding</keyword>
<dbReference type="CDD" id="cd01185">
    <property type="entry name" value="INTN1_C_like"/>
    <property type="match status" value="1"/>
</dbReference>
<dbReference type="OrthoDB" id="9806835at2"/>
<dbReference type="SUPFAM" id="SSF56349">
    <property type="entry name" value="DNA breaking-rejoining enzymes"/>
    <property type="match status" value="1"/>
</dbReference>
<evidence type="ECO:0000313" key="6">
    <source>
        <dbReference type="Proteomes" id="UP000095185"/>
    </source>
</evidence>
<dbReference type="InterPro" id="IPR013762">
    <property type="entry name" value="Integrase-like_cat_sf"/>
</dbReference>
<dbReference type="Gene3D" id="1.10.443.10">
    <property type="entry name" value="Intergrase catalytic core"/>
    <property type="match status" value="1"/>
</dbReference>
<name>A0A1D8D1P1_CHLLM</name>
<evidence type="ECO:0000256" key="1">
    <source>
        <dbReference type="ARBA" id="ARBA00008857"/>
    </source>
</evidence>
<dbReference type="Pfam" id="PF13102">
    <property type="entry name" value="Phage_int_SAM_5"/>
    <property type="match status" value="1"/>
</dbReference>
<protein>
    <recommendedName>
        <fullName evidence="4">Tyr recombinase domain-containing protein</fullName>
    </recommendedName>
</protein>
<dbReference type="InterPro" id="IPR011010">
    <property type="entry name" value="DNA_brk_join_enz"/>
</dbReference>
<evidence type="ECO:0000313" key="5">
    <source>
        <dbReference type="EMBL" id="AOS84321.1"/>
    </source>
</evidence>
<evidence type="ECO:0000256" key="2">
    <source>
        <dbReference type="ARBA" id="ARBA00023125"/>
    </source>
</evidence>
<evidence type="ECO:0000256" key="3">
    <source>
        <dbReference type="ARBA" id="ARBA00023172"/>
    </source>
</evidence>
<accession>A0A1D8D1P1</accession>
<dbReference type="InterPro" id="IPR010998">
    <property type="entry name" value="Integrase_recombinase_N"/>
</dbReference>
<dbReference type="EMBL" id="CP017305">
    <property type="protein sequence ID" value="AOS84321.1"/>
    <property type="molecule type" value="Genomic_DNA"/>
</dbReference>
<keyword evidence="6" id="KW-1185">Reference proteome</keyword>
<dbReference type="Proteomes" id="UP000095185">
    <property type="component" value="Chromosome"/>
</dbReference>
<proteinExistence type="inferred from homology"/>
<dbReference type="GO" id="GO:0015074">
    <property type="term" value="P:DNA integration"/>
    <property type="evidence" value="ECO:0007669"/>
    <property type="project" value="InterPro"/>
</dbReference>
<dbReference type="RefSeq" id="WP_069810513.1">
    <property type="nucleotide sequence ID" value="NZ_CP017305.1"/>
</dbReference>
<dbReference type="KEGG" id="clz:BIU88_09380"/>
<dbReference type="GO" id="GO:0006310">
    <property type="term" value="P:DNA recombination"/>
    <property type="evidence" value="ECO:0007669"/>
    <property type="project" value="UniProtKB-KW"/>
</dbReference>
<dbReference type="Pfam" id="PF00589">
    <property type="entry name" value="Phage_integrase"/>
    <property type="match status" value="1"/>
</dbReference>
<comment type="similarity">
    <text evidence="1">Belongs to the 'phage' integrase family.</text>
</comment>
<feature type="domain" description="Tyr recombinase" evidence="4">
    <location>
        <begin position="177"/>
        <end position="361"/>
    </location>
</feature>
<dbReference type="InterPro" id="IPR050090">
    <property type="entry name" value="Tyrosine_recombinase_XerCD"/>
</dbReference>
<organism evidence="5 6">
    <name type="scientific">Chlorobaculum limnaeum</name>
    <dbReference type="NCBI Taxonomy" id="274537"/>
    <lineage>
        <taxon>Bacteria</taxon>
        <taxon>Pseudomonadati</taxon>
        <taxon>Chlorobiota</taxon>
        <taxon>Chlorobiia</taxon>
        <taxon>Chlorobiales</taxon>
        <taxon>Chlorobiaceae</taxon>
        <taxon>Chlorobaculum</taxon>
    </lineage>
</organism>
<dbReference type="AlphaFoldDB" id="A0A1D8D1P1"/>
<evidence type="ECO:0000259" key="4">
    <source>
        <dbReference type="PROSITE" id="PS51898"/>
    </source>
</evidence>
<sequence length="378" mass="41845">MGVNIYRRESKDGERVQFYIDVYASGQRRRVAAGLPARLSNKADVKRAERDAHIKARQFEEELRTDAAAFFNKKDRDKTDFVQYCRDLSKARGNPGAWSGMVNRLSEFTGGSVKMSGVNALFGQRFRRFLIDAEAVGNTTRNNNLATFKAALREAAKEGYCSFDIADRVENIKKDDSKRDFLTVEQVRRLDATDCRYPAVKVAFLFACFAGFRVSDVRALTFGNIQKIDGRLHVDYKQKKTKKHELLPLSEQAARYLHKAAELHVFEGGNDDSGEFDAAVKVFAGFPSESVMRSVLAEWGQTAGLPFKLHFHVSRHTFITLALTAGVPMKVISTLAGHSSIATTEIYSHLINPAKIAGVDALPVIGGAAAEIGEGGQN</sequence>
<dbReference type="InterPro" id="IPR002104">
    <property type="entry name" value="Integrase_catalytic"/>
</dbReference>
<gene>
    <name evidence="5" type="ORF">BIU88_09380</name>
</gene>
<dbReference type="InterPro" id="IPR025269">
    <property type="entry name" value="SAM-like_dom"/>
</dbReference>
<dbReference type="GO" id="GO:0003677">
    <property type="term" value="F:DNA binding"/>
    <property type="evidence" value="ECO:0007669"/>
    <property type="project" value="UniProtKB-KW"/>
</dbReference>